<comment type="caution">
    <text evidence="1">The sequence shown here is derived from an EMBL/GenBank/DDBJ whole genome shotgun (WGS) entry which is preliminary data.</text>
</comment>
<dbReference type="Proteomes" id="UP000314294">
    <property type="component" value="Unassembled WGS sequence"/>
</dbReference>
<accession>A0A4Z2GAT6</accession>
<reference evidence="1 2" key="1">
    <citation type="submission" date="2019-03" db="EMBL/GenBank/DDBJ databases">
        <title>First draft genome of Liparis tanakae, snailfish: a comprehensive survey of snailfish specific genes.</title>
        <authorList>
            <person name="Kim W."/>
            <person name="Song I."/>
            <person name="Jeong J.-H."/>
            <person name="Kim D."/>
            <person name="Kim S."/>
            <person name="Ryu S."/>
            <person name="Song J.Y."/>
            <person name="Lee S.K."/>
        </authorList>
    </citation>
    <scope>NUCLEOTIDE SEQUENCE [LARGE SCALE GENOMIC DNA]</scope>
    <source>
        <tissue evidence="1">Muscle</tissue>
    </source>
</reference>
<gene>
    <name evidence="1" type="ORF">EYF80_039047</name>
</gene>
<proteinExistence type="predicted"/>
<sequence>MKASCAAGSSPACGQHTGALLCCGAARLQGADRPFKAAAPSVLQAVVKRKNTGEQRAPGRTKTHIKAREGVSISSRGTTAANNNFKVPFRFEQM</sequence>
<evidence type="ECO:0000313" key="1">
    <source>
        <dbReference type="EMBL" id="TNN50726.1"/>
    </source>
</evidence>
<dbReference type="EMBL" id="SRLO01000607">
    <property type="protein sequence ID" value="TNN50726.1"/>
    <property type="molecule type" value="Genomic_DNA"/>
</dbReference>
<keyword evidence="2" id="KW-1185">Reference proteome</keyword>
<organism evidence="1 2">
    <name type="scientific">Liparis tanakae</name>
    <name type="common">Tanaka's snailfish</name>
    <dbReference type="NCBI Taxonomy" id="230148"/>
    <lineage>
        <taxon>Eukaryota</taxon>
        <taxon>Metazoa</taxon>
        <taxon>Chordata</taxon>
        <taxon>Craniata</taxon>
        <taxon>Vertebrata</taxon>
        <taxon>Euteleostomi</taxon>
        <taxon>Actinopterygii</taxon>
        <taxon>Neopterygii</taxon>
        <taxon>Teleostei</taxon>
        <taxon>Neoteleostei</taxon>
        <taxon>Acanthomorphata</taxon>
        <taxon>Eupercaria</taxon>
        <taxon>Perciformes</taxon>
        <taxon>Cottioidei</taxon>
        <taxon>Cottales</taxon>
        <taxon>Liparidae</taxon>
        <taxon>Liparis</taxon>
    </lineage>
</organism>
<name>A0A4Z2GAT6_9TELE</name>
<protein>
    <submittedName>
        <fullName evidence="1">Uncharacterized protein</fullName>
    </submittedName>
</protein>
<evidence type="ECO:0000313" key="2">
    <source>
        <dbReference type="Proteomes" id="UP000314294"/>
    </source>
</evidence>
<dbReference type="AlphaFoldDB" id="A0A4Z2GAT6"/>